<dbReference type="EMBL" id="HM152180">
    <property type="protein sequence ID" value="ADK87533.1"/>
    <property type="molecule type" value="Genomic_DNA"/>
</dbReference>
<dbReference type="GO" id="GO:0015986">
    <property type="term" value="P:proton motive force-driven ATP synthesis"/>
    <property type="evidence" value="ECO:0007669"/>
    <property type="project" value="InterPro"/>
</dbReference>
<keyword evidence="4 12" id="KW-0138">CF(0)</keyword>
<evidence type="ECO:0000256" key="5">
    <source>
        <dbReference type="ARBA" id="ARBA00022692"/>
    </source>
</evidence>
<dbReference type="GO" id="GO:0015078">
    <property type="term" value="F:proton transmembrane transporter activity"/>
    <property type="evidence" value="ECO:0007669"/>
    <property type="project" value="InterPro"/>
</dbReference>
<dbReference type="GO" id="GO:0045259">
    <property type="term" value="C:proton-transporting ATP synthase complex"/>
    <property type="evidence" value="ECO:0007669"/>
    <property type="project" value="UniProtKB-KW"/>
</dbReference>
<evidence type="ECO:0000256" key="7">
    <source>
        <dbReference type="ARBA" id="ARBA00022989"/>
    </source>
</evidence>
<evidence type="ECO:0000256" key="4">
    <source>
        <dbReference type="ARBA" id="ARBA00022547"/>
    </source>
</evidence>
<accession>D9ZKZ5</accession>
<evidence type="ECO:0000256" key="1">
    <source>
        <dbReference type="ARBA" id="ARBA00004304"/>
    </source>
</evidence>
<evidence type="ECO:0000256" key="8">
    <source>
        <dbReference type="ARBA" id="ARBA00023065"/>
    </source>
</evidence>
<keyword evidence="6 12" id="KW-0375">Hydrogen ion transport</keyword>
<gene>
    <name evidence="14" type="primary">ATP8</name>
</gene>
<dbReference type="Pfam" id="PF00895">
    <property type="entry name" value="ATP-synt_8"/>
    <property type="match status" value="1"/>
</dbReference>
<keyword evidence="3 12" id="KW-0813">Transport</keyword>
<evidence type="ECO:0000256" key="2">
    <source>
        <dbReference type="ARBA" id="ARBA00008892"/>
    </source>
</evidence>
<evidence type="ECO:0000256" key="6">
    <source>
        <dbReference type="ARBA" id="ARBA00022781"/>
    </source>
</evidence>
<evidence type="ECO:0000256" key="12">
    <source>
        <dbReference type="RuleBase" id="RU003661"/>
    </source>
</evidence>
<keyword evidence="11" id="KW-0066">ATP synthesis</keyword>
<protein>
    <recommendedName>
        <fullName evidence="12">ATP synthase complex subunit 8</fullName>
    </recommendedName>
</protein>
<keyword evidence="10 13" id="KW-0472">Membrane</keyword>
<dbReference type="PANTHER" id="PTHR39937">
    <property type="entry name" value="ATP SYNTHASE PROTEIN 8"/>
    <property type="match status" value="1"/>
</dbReference>
<keyword evidence="5 12" id="KW-0812">Transmembrane</keyword>
<geneLocation type="mitochondrion" evidence="14"/>
<organism evidence="14">
    <name type="scientific">Dryophytes cinereus</name>
    <name type="common">green tree frog</name>
    <dbReference type="NCBI Taxonomy" id="8422"/>
    <lineage>
        <taxon>Eukaryota</taxon>
        <taxon>Metazoa</taxon>
        <taxon>Chordata</taxon>
        <taxon>Craniata</taxon>
        <taxon>Vertebrata</taxon>
        <taxon>Euteleostomi</taxon>
        <taxon>Amphibia</taxon>
        <taxon>Batrachia</taxon>
        <taxon>Anura</taxon>
        <taxon>Neobatrachia</taxon>
        <taxon>Hyloidea</taxon>
        <taxon>Hylidae</taxon>
        <taxon>Hylinae</taxon>
        <taxon>Hylini</taxon>
        <taxon>Dryophytes</taxon>
    </lineage>
</organism>
<sequence length="54" mass="6458">MPQLDPSPWFSILLVSWLALIMFSPIKTHKYTNLNDPSHKTYKDSNKPWLWPWS</sequence>
<dbReference type="GO" id="GO:0031966">
    <property type="term" value="C:mitochondrial membrane"/>
    <property type="evidence" value="ECO:0007669"/>
    <property type="project" value="UniProtKB-SubCell"/>
</dbReference>
<keyword evidence="7 13" id="KW-1133">Transmembrane helix</keyword>
<evidence type="ECO:0000256" key="13">
    <source>
        <dbReference type="SAM" id="Phobius"/>
    </source>
</evidence>
<evidence type="ECO:0000256" key="9">
    <source>
        <dbReference type="ARBA" id="ARBA00023128"/>
    </source>
</evidence>
<reference evidence="14" key="1">
    <citation type="journal article" date="2010" name="Evolution">
        <title>Elucidation of cryptic diversity in a widespread nearctic treefrog reveals episodes of mitochondrial gene capture as frogs diversified across a dynamic landscape.</title>
        <authorList>
            <person name="Bryson R.W.Jr."/>
            <person name="Nieto-Montes de Oca A."/>
            <person name="Jaeger J.R."/>
            <person name="Riddle B.R."/>
        </authorList>
    </citation>
    <scope>NUCLEOTIDE SEQUENCE</scope>
    <source>
        <strain evidence="14">MX135</strain>
    </source>
</reference>
<dbReference type="PANTHER" id="PTHR39937:SF1">
    <property type="entry name" value="ATP SYNTHASE PROTEIN 8"/>
    <property type="match status" value="1"/>
</dbReference>
<evidence type="ECO:0000256" key="11">
    <source>
        <dbReference type="ARBA" id="ARBA00023310"/>
    </source>
</evidence>
<name>D9ZKZ5_9NEOB</name>
<dbReference type="AlphaFoldDB" id="D9ZKZ5"/>
<feature type="transmembrane region" description="Helical" evidence="13">
    <location>
        <begin position="6"/>
        <end position="23"/>
    </location>
</feature>
<keyword evidence="8 12" id="KW-0406">Ion transport</keyword>
<comment type="similarity">
    <text evidence="2 12">Belongs to the ATPase protein 8 family.</text>
</comment>
<dbReference type="InterPro" id="IPR001421">
    <property type="entry name" value="ATP8_metazoa"/>
</dbReference>
<evidence type="ECO:0000256" key="10">
    <source>
        <dbReference type="ARBA" id="ARBA00023136"/>
    </source>
</evidence>
<comment type="subcellular location">
    <subcellularLocation>
        <location evidence="1 12">Mitochondrion membrane</location>
        <topology evidence="1 12">Single-pass membrane protein</topology>
    </subcellularLocation>
</comment>
<proteinExistence type="inferred from homology"/>
<evidence type="ECO:0000256" key="3">
    <source>
        <dbReference type="ARBA" id="ARBA00022448"/>
    </source>
</evidence>
<evidence type="ECO:0000313" key="14">
    <source>
        <dbReference type="EMBL" id="ADK87533.1"/>
    </source>
</evidence>
<keyword evidence="9 12" id="KW-0496">Mitochondrion</keyword>
<dbReference type="InterPro" id="IPR050635">
    <property type="entry name" value="ATPase_protein_8"/>
</dbReference>